<dbReference type="AlphaFoldDB" id="A0A5E6W5Q4"/>
<dbReference type="PANTHER" id="PTHR44591">
    <property type="entry name" value="STRESS RESPONSE REGULATOR PROTEIN 1"/>
    <property type="match status" value="1"/>
</dbReference>
<dbReference type="InterPro" id="IPR001789">
    <property type="entry name" value="Sig_transdc_resp-reg_receiver"/>
</dbReference>
<reference evidence="6" key="1">
    <citation type="submission" date="2019-09" db="EMBL/GenBank/DDBJ databases">
        <authorList>
            <person name="Chandra G."/>
            <person name="Truman W A."/>
        </authorList>
    </citation>
    <scope>NUCLEOTIDE SEQUENCE [LARGE SCALE GENOMIC DNA]</scope>
    <source>
        <strain evidence="6">PS652</strain>
    </source>
</reference>
<evidence type="ECO:0000313" key="6">
    <source>
        <dbReference type="EMBL" id="VVN23861.1"/>
    </source>
</evidence>
<dbReference type="Pfam" id="PF00072">
    <property type="entry name" value="Response_reg"/>
    <property type="match status" value="1"/>
</dbReference>
<dbReference type="PANTHER" id="PTHR44591:SF14">
    <property type="entry name" value="PROTEIN PILG"/>
    <property type="match status" value="1"/>
</dbReference>
<dbReference type="PROSITE" id="PS50110">
    <property type="entry name" value="RESPONSE_REGULATORY"/>
    <property type="match status" value="1"/>
</dbReference>
<dbReference type="SUPFAM" id="SSF52172">
    <property type="entry name" value="CheY-like"/>
    <property type="match status" value="1"/>
</dbReference>
<dbReference type="Proteomes" id="UP000326595">
    <property type="component" value="Chromosome"/>
</dbReference>
<evidence type="ECO:0000313" key="7">
    <source>
        <dbReference type="Proteomes" id="UP000326595"/>
    </source>
</evidence>
<keyword evidence="2" id="KW-0902">Two-component regulatory system</keyword>
<dbReference type="SMART" id="SM00448">
    <property type="entry name" value="REC"/>
    <property type="match status" value="1"/>
</dbReference>
<feature type="modified residue" description="4-aspartylphosphate" evidence="3">
    <location>
        <position position="78"/>
    </location>
</feature>
<dbReference type="RefSeq" id="WP_038998370.1">
    <property type="nucleotide sequence ID" value="NZ_OZ024668.1"/>
</dbReference>
<dbReference type="EMBL" id="OZ024668">
    <property type="protein sequence ID" value="CAK9892495.1"/>
    <property type="molecule type" value="Genomic_DNA"/>
</dbReference>
<gene>
    <name evidence="6" type="primary">rssB_5</name>
    <name evidence="5" type="synonym">rssB_7</name>
    <name evidence="6" type="ORF">PS652_04471</name>
    <name evidence="5" type="ORF">PS652_05362</name>
</gene>
<name>A0A5E6W5Q4_PSEFL</name>
<proteinExistence type="predicted"/>
<dbReference type="InterPro" id="IPR050595">
    <property type="entry name" value="Bact_response_regulator"/>
</dbReference>
<dbReference type="EMBL" id="CABVHG010000033">
    <property type="protein sequence ID" value="VVN23861.1"/>
    <property type="molecule type" value="Genomic_DNA"/>
</dbReference>
<reference evidence="5 7" key="2">
    <citation type="submission" date="2024-03" db="EMBL/GenBank/DDBJ databases">
        <authorList>
            <person name="Alaster D. Moffat"/>
            <person name="Govind Chandra"/>
            <person name="Andrew W. Truman"/>
        </authorList>
    </citation>
    <scope>NUCLEOTIDE SEQUENCE [LARGE SCALE GENOMIC DNA]</scope>
    <source>
        <strain evidence="5">PS652</strain>
    </source>
</reference>
<accession>A0A5E6W5Q4</accession>
<sequence>MSDHEDILSEAEREALATVTAPETAPLKVLIVDDDKASRDALAAYLSSHGIFCITKGRPQAALACLDKQPGIGVLITDLRMAPLDGLDLIGKIRKSKRAELPIIIVSGDASVKDAIAAMRLSVIDFLLKPLLENDLQKLVSLIKRELGIQES</sequence>
<evidence type="ECO:0000256" key="1">
    <source>
        <dbReference type="ARBA" id="ARBA00022553"/>
    </source>
</evidence>
<keyword evidence="1 3" id="KW-0597">Phosphoprotein</keyword>
<evidence type="ECO:0000313" key="5">
    <source>
        <dbReference type="EMBL" id="CAK9892495.1"/>
    </source>
</evidence>
<evidence type="ECO:0000256" key="3">
    <source>
        <dbReference type="PROSITE-ProRule" id="PRU00169"/>
    </source>
</evidence>
<dbReference type="Gene3D" id="3.40.50.2300">
    <property type="match status" value="1"/>
</dbReference>
<evidence type="ECO:0000259" key="4">
    <source>
        <dbReference type="PROSITE" id="PS50110"/>
    </source>
</evidence>
<evidence type="ECO:0000256" key="2">
    <source>
        <dbReference type="ARBA" id="ARBA00023012"/>
    </source>
</evidence>
<protein>
    <submittedName>
        <fullName evidence="6">Regulator of RpoS</fullName>
    </submittedName>
</protein>
<dbReference type="GO" id="GO:0000160">
    <property type="term" value="P:phosphorelay signal transduction system"/>
    <property type="evidence" value="ECO:0007669"/>
    <property type="project" value="UniProtKB-KW"/>
</dbReference>
<feature type="domain" description="Response regulatory" evidence="4">
    <location>
        <begin position="28"/>
        <end position="144"/>
    </location>
</feature>
<dbReference type="InterPro" id="IPR011006">
    <property type="entry name" value="CheY-like_superfamily"/>
</dbReference>
<organism evidence="6">
    <name type="scientific">Pseudomonas fluorescens</name>
    <dbReference type="NCBI Taxonomy" id="294"/>
    <lineage>
        <taxon>Bacteria</taxon>
        <taxon>Pseudomonadati</taxon>
        <taxon>Pseudomonadota</taxon>
        <taxon>Gammaproteobacteria</taxon>
        <taxon>Pseudomonadales</taxon>
        <taxon>Pseudomonadaceae</taxon>
        <taxon>Pseudomonas</taxon>
    </lineage>
</organism>